<dbReference type="GO" id="GO:0003887">
    <property type="term" value="F:DNA-directed DNA polymerase activity"/>
    <property type="evidence" value="ECO:0007669"/>
    <property type="project" value="UniProtKB-EC"/>
</dbReference>
<reference evidence="6" key="1">
    <citation type="submission" date="2021-03" db="EMBL/GenBank/DDBJ databases">
        <title>Draft genome sequence of rust myrtle Austropuccinia psidii MF-1, a brazilian biotype.</title>
        <authorList>
            <person name="Quecine M.C."/>
            <person name="Pachon D.M.R."/>
            <person name="Bonatelli M.L."/>
            <person name="Correr F.H."/>
            <person name="Franceschini L.M."/>
            <person name="Leite T.F."/>
            <person name="Margarido G.R.A."/>
            <person name="Almeida C.A."/>
            <person name="Ferrarezi J.A."/>
            <person name="Labate C.A."/>
        </authorList>
    </citation>
    <scope>NUCLEOTIDE SEQUENCE</scope>
    <source>
        <strain evidence="6">MF-1</strain>
    </source>
</reference>
<keyword evidence="7" id="KW-1185">Reference proteome</keyword>
<dbReference type="Proteomes" id="UP000765509">
    <property type="component" value="Unassembled WGS sequence"/>
</dbReference>
<keyword evidence="1" id="KW-0815">Transposition</keyword>
<dbReference type="EMBL" id="AVOT02032949">
    <property type="protein sequence ID" value="MBW0526799.1"/>
    <property type="molecule type" value="Genomic_DNA"/>
</dbReference>
<dbReference type="InterPro" id="IPR036397">
    <property type="entry name" value="RNaseH_sf"/>
</dbReference>
<dbReference type="InterPro" id="IPR039537">
    <property type="entry name" value="Retrotran_Ty1/copia-like"/>
</dbReference>
<sequence>MQFTNIAYAEIKRVRTDNGGEFNSSFLLSFFKEKSIIHEKTIPYKHHQSGKVECTNRTLAEAERSMMIRANLPSIFWTYALQHAEWVFNRVLHNNNITMPYETVIKRRPSLALLQVFG</sequence>
<evidence type="ECO:0000256" key="2">
    <source>
        <dbReference type="ARBA" id="ARBA00022884"/>
    </source>
</evidence>
<protein>
    <recommendedName>
        <fullName evidence="5">Integrase catalytic domain-containing protein</fullName>
    </recommendedName>
</protein>
<comment type="catalytic activity">
    <reaction evidence="4">
        <text>DNA(n) + a 2'-deoxyribonucleoside 5'-triphosphate = DNA(n+1) + diphosphate</text>
        <dbReference type="Rhea" id="RHEA:22508"/>
        <dbReference type="Rhea" id="RHEA-COMP:17339"/>
        <dbReference type="Rhea" id="RHEA-COMP:17340"/>
        <dbReference type="ChEBI" id="CHEBI:33019"/>
        <dbReference type="ChEBI" id="CHEBI:61560"/>
        <dbReference type="ChEBI" id="CHEBI:173112"/>
        <dbReference type="EC" id="2.7.7.7"/>
    </reaction>
</comment>
<dbReference type="GO" id="GO:0005634">
    <property type="term" value="C:nucleus"/>
    <property type="evidence" value="ECO:0007669"/>
    <property type="project" value="UniProtKB-ARBA"/>
</dbReference>
<dbReference type="PANTHER" id="PTHR42648:SF24">
    <property type="entry name" value="INTEGRASE CATALYTIC DOMAIN-CONTAINING PROTEIN"/>
    <property type="match status" value="1"/>
</dbReference>
<dbReference type="GO" id="GO:0003964">
    <property type="term" value="F:RNA-directed DNA polymerase activity"/>
    <property type="evidence" value="ECO:0007669"/>
    <property type="project" value="UniProtKB-EC"/>
</dbReference>
<evidence type="ECO:0000259" key="5">
    <source>
        <dbReference type="PROSITE" id="PS50994"/>
    </source>
</evidence>
<dbReference type="SUPFAM" id="SSF53098">
    <property type="entry name" value="Ribonuclease H-like"/>
    <property type="match status" value="1"/>
</dbReference>
<feature type="domain" description="Integrase catalytic" evidence="5">
    <location>
        <begin position="1"/>
        <end position="108"/>
    </location>
</feature>
<evidence type="ECO:0000256" key="1">
    <source>
        <dbReference type="ARBA" id="ARBA00022578"/>
    </source>
</evidence>
<proteinExistence type="predicted"/>
<evidence type="ECO:0000256" key="3">
    <source>
        <dbReference type="ARBA" id="ARBA00048173"/>
    </source>
</evidence>
<evidence type="ECO:0000313" key="7">
    <source>
        <dbReference type="Proteomes" id="UP000765509"/>
    </source>
</evidence>
<dbReference type="InterPro" id="IPR012337">
    <property type="entry name" value="RNaseH-like_sf"/>
</dbReference>
<keyword evidence="2" id="KW-0694">RNA-binding</keyword>
<accession>A0A9Q3ET63</accession>
<name>A0A9Q3ET63_9BASI</name>
<dbReference type="Gene3D" id="3.30.420.10">
    <property type="entry name" value="Ribonuclease H-like superfamily/Ribonuclease H"/>
    <property type="match status" value="1"/>
</dbReference>
<dbReference type="OrthoDB" id="3562068at2759"/>
<gene>
    <name evidence="6" type="ORF">O181_066514</name>
</gene>
<dbReference type="PANTHER" id="PTHR42648">
    <property type="entry name" value="TRANSPOSASE, PUTATIVE-RELATED"/>
    <property type="match status" value="1"/>
</dbReference>
<evidence type="ECO:0000313" key="6">
    <source>
        <dbReference type="EMBL" id="MBW0526799.1"/>
    </source>
</evidence>
<dbReference type="PROSITE" id="PS50994">
    <property type="entry name" value="INTEGRASE"/>
    <property type="match status" value="1"/>
</dbReference>
<comment type="catalytic activity">
    <reaction evidence="3">
        <text>DNA(n) + a 2'-deoxyribonucleoside 5'-triphosphate = DNA(n+1) + diphosphate</text>
        <dbReference type="Rhea" id="RHEA:22508"/>
        <dbReference type="Rhea" id="RHEA-COMP:17339"/>
        <dbReference type="Rhea" id="RHEA-COMP:17340"/>
        <dbReference type="ChEBI" id="CHEBI:33019"/>
        <dbReference type="ChEBI" id="CHEBI:61560"/>
        <dbReference type="ChEBI" id="CHEBI:173112"/>
        <dbReference type="EC" id="2.7.7.49"/>
    </reaction>
</comment>
<dbReference type="GO" id="GO:0015074">
    <property type="term" value="P:DNA integration"/>
    <property type="evidence" value="ECO:0007669"/>
    <property type="project" value="InterPro"/>
</dbReference>
<dbReference type="GO" id="GO:0032196">
    <property type="term" value="P:transposition"/>
    <property type="evidence" value="ECO:0007669"/>
    <property type="project" value="UniProtKB-KW"/>
</dbReference>
<comment type="caution">
    <text evidence="6">The sequence shown here is derived from an EMBL/GenBank/DDBJ whole genome shotgun (WGS) entry which is preliminary data.</text>
</comment>
<evidence type="ECO:0000256" key="4">
    <source>
        <dbReference type="ARBA" id="ARBA00049244"/>
    </source>
</evidence>
<dbReference type="AlphaFoldDB" id="A0A9Q3ET63"/>
<organism evidence="6 7">
    <name type="scientific">Austropuccinia psidii MF-1</name>
    <dbReference type="NCBI Taxonomy" id="1389203"/>
    <lineage>
        <taxon>Eukaryota</taxon>
        <taxon>Fungi</taxon>
        <taxon>Dikarya</taxon>
        <taxon>Basidiomycota</taxon>
        <taxon>Pucciniomycotina</taxon>
        <taxon>Pucciniomycetes</taxon>
        <taxon>Pucciniales</taxon>
        <taxon>Sphaerophragmiaceae</taxon>
        <taxon>Austropuccinia</taxon>
    </lineage>
</organism>
<dbReference type="InterPro" id="IPR001584">
    <property type="entry name" value="Integrase_cat-core"/>
</dbReference>
<dbReference type="GO" id="GO:0003723">
    <property type="term" value="F:RNA binding"/>
    <property type="evidence" value="ECO:0007669"/>
    <property type="project" value="UniProtKB-KW"/>
</dbReference>